<protein>
    <submittedName>
        <fullName evidence="1">Uncharacterized protein</fullName>
    </submittedName>
</protein>
<proteinExistence type="predicted"/>
<dbReference type="EMBL" id="MK250089">
    <property type="protein sequence ID" value="QDY52247.1"/>
    <property type="molecule type" value="Genomic_DNA"/>
</dbReference>
<organism evidence="1">
    <name type="scientific">Mimiviridae sp. ChoanoV1</name>
    <dbReference type="NCBI Taxonomy" id="2596887"/>
    <lineage>
        <taxon>Viruses</taxon>
        <taxon>Varidnaviria</taxon>
        <taxon>Bamfordvirae</taxon>
        <taxon>Nucleocytoviricota</taxon>
        <taxon>Megaviricetes</taxon>
        <taxon>Imitervirales</taxon>
        <taxon>Schizomimiviridae</taxon>
    </lineage>
</organism>
<gene>
    <name evidence="1" type="ORF">5_44</name>
</gene>
<reference evidence="1" key="1">
    <citation type="submission" date="2018-11" db="EMBL/GenBank/DDBJ databases">
        <title>A distinct lineage of giant viruses engineers rhodopsin photosystems in predatory marine eukaryotes.</title>
        <authorList>
            <person name="Needham D.M."/>
            <person name="Yoshizawa S."/>
            <person name="Hosaka T."/>
            <person name="Poirier C."/>
            <person name="Choi C.-J."/>
            <person name="Hehenberger E."/>
            <person name="Irwin N.A.T."/>
            <person name="Wilken S."/>
            <person name="Yung C.-M."/>
            <person name="Bachy C."/>
            <person name="Kurihara R."/>
            <person name="Nakajima Y."/>
            <person name="Kojima K."/>
            <person name="Kimura-Someya T."/>
            <person name="Leonard G."/>
            <person name="Malmstrom R.R."/>
            <person name="Mende D."/>
            <person name="Olson D.K."/>
            <person name="Sudo Y."/>
            <person name="Sudek S."/>
            <person name="Richards T.A."/>
            <person name="DeLong E.F."/>
            <person name="Keeling P.J."/>
            <person name="Santoro A.E."/>
            <person name="Shirouzu M."/>
            <person name="Iwasaki W."/>
            <person name="Worden A.Z."/>
        </authorList>
    </citation>
    <scope>NUCLEOTIDE SEQUENCE</scope>
</reference>
<evidence type="ECO:0000313" key="1">
    <source>
        <dbReference type="EMBL" id="QDY52247.1"/>
    </source>
</evidence>
<accession>A0A5B8IGH6</accession>
<sequence length="113" mass="13578">MKKSKKKYSFSLINSKETLKTKKLSNREKRYCSCLMKVRKPQFNPYGICTDSVYNKQGYKRNKMIDCGKYYDFSKYTIPMLKLFIKEKKIKGTSKMNKKQLLNVLKKYQNKKM</sequence>
<name>A0A5B8IGH6_9VIRU</name>